<keyword evidence="3 6" id="KW-0238">DNA-binding</keyword>
<reference evidence="7" key="1">
    <citation type="submission" date="2016-06" db="EMBL/GenBank/DDBJ databases">
        <title>Parallel loss of symbiosis genes in relatives of nitrogen-fixing non-legume Parasponia.</title>
        <authorList>
            <person name="Van Velzen R."/>
            <person name="Holmer R."/>
            <person name="Bu F."/>
            <person name="Rutten L."/>
            <person name="Van Zeijl A."/>
            <person name="Liu W."/>
            <person name="Santuari L."/>
            <person name="Cao Q."/>
            <person name="Sharma T."/>
            <person name="Shen D."/>
            <person name="Roswanjaya Y."/>
            <person name="Wardhani T."/>
            <person name="Kalhor M.S."/>
            <person name="Jansen J."/>
            <person name="Van den Hoogen J."/>
            <person name="Gungor B."/>
            <person name="Hartog M."/>
            <person name="Hontelez J."/>
            <person name="Verver J."/>
            <person name="Yang W.-C."/>
            <person name="Schijlen E."/>
            <person name="Repin R."/>
            <person name="Schilthuizen M."/>
            <person name="Schranz E."/>
            <person name="Heidstra R."/>
            <person name="Miyata K."/>
            <person name="Fedorova E."/>
            <person name="Kohlen W."/>
            <person name="Bisseling T."/>
            <person name="Smit S."/>
            <person name="Geurts R."/>
        </authorList>
    </citation>
    <scope>NUCLEOTIDE SEQUENCE [LARGE SCALE GENOMIC DNA]</scope>
    <source>
        <strain evidence="7">cv. RG33-2</strain>
    </source>
</reference>
<keyword evidence="5" id="KW-0539">Nucleus</keyword>
<gene>
    <name evidence="6" type="ORF">TorRG33x02_016700</name>
</gene>
<proteinExistence type="predicted"/>
<name>A0A2P5FY30_TREOI</name>
<comment type="caution">
    <text evidence="6">The sequence shown here is derived from an EMBL/GenBank/DDBJ whole genome shotgun (WGS) entry which is preliminary data.</text>
</comment>
<keyword evidence="7" id="KW-1185">Reference proteome</keyword>
<dbReference type="InParanoid" id="A0A2P5FY30"/>
<dbReference type="EMBL" id="JXTC01000004">
    <property type="protein sequence ID" value="POO02684.1"/>
    <property type="molecule type" value="Genomic_DNA"/>
</dbReference>
<evidence type="ECO:0000256" key="2">
    <source>
        <dbReference type="ARBA" id="ARBA00023015"/>
    </source>
</evidence>
<evidence type="ECO:0000313" key="7">
    <source>
        <dbReference type="Proteomes" id="UP000237000"/>
    </source>
</evidence>
<keyword evidence="2" id="KW-0805">Transcription regulation</keyword>
<evidence type="ECO:0000313" key="6">
    <source>
        <dbReference type="EMBL" id="POO02684.1"/>
    </source>
</evidence>
<dbReference type="AlphaFoldDB" id="A0A2P5FY30"/>
<keyword evidence="4" id="KW-0804">Transcription</keyword>
<protein>
    <submittedName>
        <fullName evidence="6">DNA-binding pseudobarrel domain containing protein</fullName>
    </submittedName>
</protein>
<dbReference type="Proteomes" id="UP000237000">
    <property type="component" value="Unassembled WGS sequence"/>
</dbReference>
<accession>A0A2P5FY30</accession>
<evidence type="ECO:0000256" key="4">
    <source>
        <dbReference type="ARBA" id="ARBA00023163"/>
    </source>
</evidence>
<dbReference type="PANTHER" id="PTHR31920:SF108">
    <property type="entry name" value="B3 DOMAIN-CONTAINING TRANSCRIPTION FACTOR VRN1-LIKE"/>
    <property type="match status" value="1"/>
</dbReference>
<dbReference type="InterPro" id="IPR015300">
    <property type="entry name" value="DNA-bd_pseudobarrel_sf"/>
</dbReference>
<dbReference type="GO" id="GO:0005634">
    <property type="term" value="C:nucleus"/>
    <property type="evidence" value="ECO:0007669"/>
    <property type="project" value="UniProtKB-SubCell"/>
</dbReference>
<dbReference type="OrthoDB" id="1429584at2759"/>
<dbReference type="SUPFAM" id="SSF101936">
    <property type="entry name" value="DNA-binding pseudobarrel domain"/>
    <property type="match status" value="1"/>
</dbReference>
<comment type="subcellular location">
    <subcellularLocation>
        <location evidence="1">Nucleus</location>
    </subcellularLocation>
</comment>
<dbReference type="Gene3D" id="2.40.330.10">
    <property type="entry name" value="DNA-binding pseudobarrel domain"/>
    <property type="match status" value="1"/>
</dbReference>
<evidence type="ECO:0000256" key="5">
    <source>
        <dbReference type="ARBA" id="ARBA00023242"/>
    </source>
</evidence>
<organism evidence="6 7">
    <name type="scientific">Trema orientale</name>
    <name type="common">Charcoal tree</name>
    <name type="synonym">Celtis orientalis</name>
    <dbReference type="NCBI Taxonomy" id="63057"/>
    <lineage>
        <taxon>Eukaryota</taxon>
        <taxon>Viridiplantae</taxon>
        <taxon>Streptophyta</taxon>
        <taxon>Embryophyta</taxon>
        <taxon>Tracheophyta</taxon>
        <taxon>Spermatophyta</taxon>
        <taxon>Magnoliopsida</taxon>
        <taxon>eudicotyledons</taxon>
        <taxon>Gunneridae</taxon>
        <taxon>Pentapetalae</taxon>
        <taxon>rosids</taxon>
        <taxon>fabids</taxon>
        <taxon>Rosales</taxon>
        <taxon>Cannabaceae</taxon>
        <taxon>Trema</taxon>
    </lineage>
</organism>
<dbReference type="PANTHER" id="PTHR31920">
    <property type="entry name" value="B3 DOMAIN-CONTAINING"/>
    <property type="match status" value="1"/>
</dbReference>
<evidence type="ECO:0000256" key="3">
    <source>
        <dbReference type="ARBA" id="ARBA00023125"/>
    </source>
</evidence>
<dbReference type="InterPro" id="IPR050655">
    <property type="entry name" value="Plant_B3_domain"/>
</dbReference>
<sequence length="86" mass="9914">MSSGPHFFKIILEETLQENKLRIPQKFVRKCGKTFSDSVFVKLPCGSKWKMKLTKRDDKIWLEKAGDFAKGAHKTKGDNIVMIEID</sequence>
<dbReference type="GO" id="GO:0003677">
    <property type="term" value="F:DNA binding"/>
    <property type="evidence" value="ECO:0007669"/>
    <property type="project" value="UniProtKB-KW"/>
</dbReference>
<evidence type="ECO:0000256" key="1">
    <source>
        <dbReference type="ARBA" id="ARBA00004123"/>
    </source>
</evidence>